<dbReference type="KEGG" id="tgr:Tgr7_0733"/>
<dbReference type="PANTHER" id="PTHR43245">
    <property type="entry name" value="BIFUNCTIONAL POLYMYXIN RESISTANCE PROTEIN ARNA"/>
    <property type="match status" value="1"/>
</dbReference>
<evidence type="ECO:0000313" key="3">
    <source>
        <dbReference type="Proteomes" id="UP000002383"/>
    </source>
</evidence>
<dbReference type="InterPro" id="IPR036291">
    <property type="entry name" value="NAD(P)-bd_dom_sf"/>
</dbReference>
<dbReference type="EMBL" id="CP001339">
    <property type="protein sequence ID" value="ACL71825.1"/>
    <property type="molecule type" value="Genomic_DNA"/>
</dbReference>
<organism evidence="2 3">
    <name type="scientific">Thioalkalivibrio sulfidiphilus (strain HL-EbGR7)</name>
    <dbReference type="NCBI Taxonomy" id="396588"/>
    <lineage>
        <taxon>Bacteria</taxon>
        <taxon>Pseudomonadati</taxon>
        <taxon>Pseudomonadota</taxon>
        <taxon>Gammaproteobacteria</taxon>
        <taxon>Chromatiales</taxon>
        <taxon>Ectothiorhodospiraceae</taxon>
        <taxon>Thioalkalivibrio</taxon>
    </lineage>
</organism>
<dbReference type="OrthoDB" id="9801056at2"/>
<dbReference type="STRING" id="396588.Tgr7_0733"/>
<accession>B8GMJ3</accession>
<dbReference type="RefSeq" id="WP_012637313.1">
    <property type="nucleotide sequence ID" value="NC_011901.1"/>
</dbReference>
<dbReference type="InterPro" id="IPR050177">
    <property type="entry name" value="Lipid_A_modif_metabolic_enz"/>
</dbReference>
<keyword evidence="3" id="KW-1185">Reference proteome</keyword>
<protein>
    <submittedName>
        <fullName evidence="2">NAD-dependent epimerase/dehydratase</fullName>
    </submittedName>
</protein>
<dbReference type="eggNOG" id="COG0451">
    <property type="taxonomic scope" value="Bacteria"/>
</dbReference>
<dbReference type="SUPFAM" id="SSF51735">
    <property type="entry name" value="NAD(P)-binding Rossmann-fold domains"/>
    <property type="match status" value="1"/>
</dbReference>
<dbReference type="Pfam" id="PF01370">
    <property type="entry name" value="Epimerase"/>
    <property type="match status" value="1"/>
</dbReference>
<evidence type="ECO:0000259" key="1">
    <source>
        <dbReference type="Pfam" id="PF01370"/>
    </source>
</evidence>
<name>B8GMJ3_THISH</name>
<dbReference type="HOGENOM" id="CLU_007383_0_1_6"/>
<evidence type="ECO:0000313" key="2">
    <source>
        <dbReference type="EMBL" id="ACL71825.1"/>
    </source>
</evidence>
<dbReference type="Proteomes" id="UP000002383">
    <property type="component" value="Chromosome"/>
</dbReference>
<dbReference type="AlphaFoldDB" id="B8GMJ3"/>
<gene>
    <name evidence="2" type="ordered locus">Tgr7_0733</name>
</gene>
<proteinExistence type="predicted"/>
<sequence>MNVLLTGAAGRLARVVIPRLLADPRIHRIYGVDLNPIPLEHERLTGIQADIRDAQCLELLERCDVLIHMAFVLMGGGLGRARHDRATVRSLNVSGSQLLMEAAVEAGVERIVFVSSAAVYGTWPDLPDPVPEHQPLRPLPGFAYGEDKAAVETWLDGLEASHPYLHLIRLRPHAILGPNAHPMLNRLLHQPLVPALAKPLPRTQCVWEDDVAEAIYLSLHSAARGAFNLAADPPMSLREMIRLNRGFTLPLPLSLLSGLHRLAWRLTPAVGEPGWVTGLRHSLVLDTRRAWDELGWQARRDTASCAAQKHEGSRMKAE</sequence>
<dbReference type="Gene3D" id="3.40.50.720">
    <property type="entry name" value="NAD(P)-binding Rossmann-like Domain"/>
    <property type="match status" value="1"/>
</dbReference>
<dbReference type="InterPro" id="IPR001509">
    <property type="entry name" value="Epimerase_deHydtase"/>
</dbReference>
<reference evidence="2 3" key="1">
    <citation type="journal article" date="2011" name="Stand. Genomic Sci.">
        <title>Complete genome sequence of 'Thioalkalivibrio sulfidophilus' HL-EbGr7.</title>
        <authorList>
            <person name="Muyzer G."/>
            <person name="Sorokin D.Y."/>
            <person name="Mavromatis K."/>
            <person name="Lapidus A."/>
            <person name="Clum A."/>
            <person name="Ivanova N."/>
            <person name="Pati A."/>
            <person name="d'Haeseleer P."/>
            <person name="Woyke T."/>
            <person name="Kyrpides N.C."/>
        </authorList>
    </citation>
    <scope>NUCLEOTIDE SEQUENCE [LARGE SCALE GENOMIC DNA]</scope>
    <source>
        <strain evidence="2 3">HL-EbGR7</strain>
    </source>
</reference>
<feature type="domain" description="NAD-dependent epimerase/dehydratase" evidence="1">
    <location>
        <begin position="3"/>
        <end position="221"/>
    </location>
</feature>